<evidence type="ECO:0000313" key="2">
    <source>
        <dbReference type="Proteomes" id="UP000006001"/>
    </source>
</evidence>
<accession>D0WE53</accession>
<dbReference type="STRING" id="649764.HMPREF0762_00078"/>
<gene>
    <name evidence="1" type="ORF">HMPREF0762_00078</name>
</gene>
<dbReference type="EMBL" id="ACUX02000004">
    <property type="protein sequence ID" value="EEZ61991.1"/>
    <property type="molecule type" value="Genomic_DNA"/>
</dbReference>
<keyword evidence="2" id="KW-1185">Reference proteome</keyword>
<dbReference type="HOGENOM" id="CLU_3296601_0_0_11"/>
<sequence length="40" mass="4688">MRAICVPSRQSDAFFRLHNVVRIGRFPLRMKVTNNPMTIN</sequence>
<protein>
    <submittedName>
        <fullName evidence="1">Uncharacterized protein</fullName>
    </submittedName>
</protein>
<dbReference type="Proteomes" id="UP000006001">
    <property type="component" value="Unassembled WGS sequence"/>
</dbReference>
<comment type="caution">
    <text evidence="1">The sequence shown here is derived from an EMBL/GenBank/DDBJ whole genome shotgun (WGS) entry which is preliminary data.</text>
</comment>
<dbReference type="AlphaFoldDB" id="D0WE53"/>
<reference evidence="1" key="1">
    <citation type="submission" date="2009-10" db="EMBL/GenBank/DDBJ databases">
        <authorList>
            <person name="Weinstock G."/>
            <person name="Sodergren E."/>
            <person name="Clifton S."/>
            <person name="Fulton L."/>
            <person name="Fulton B."/>
            <person name="Courtney L."/>
            <person name="Fronick C."/>
            <person name="Harrison M."/>
            <person name="Strong C."/>
            <person name="Farmer C."/>
            <person name="Delahaunty K."/>
            <person name="Markovic C."/>
            <person name="Hall O."/>
            <person name="Minx P."/>
            <person name="Tomlinson C."/>
            <person name="Mitreva M."/>
            <person name="Nelson J."/>
            <person name="Hou S."/>
            <person name="Wollam A."/>
            <person name="Pepin K.H."/>
            <person name="Johnson M."/>
            <person name="Bhonagiri V."/>
            <person name="Nash W.E."/>
            <person name="Warren W."/>
            <person name="Chinwalla A."/>
            <person name="Mardis E.R."/>
            <person name="Wilson R.K."/>
        </authorList>
    </citation>
    <scope>NUCLEOTIDE SEQUENCE [LARGE SCALE GENOMIC DNA]</scope>
    <source>
        <strain evidence="1">ATCC 700122</strain>
    </source>
</reference>
<evidence type="ECO:0000313" key="1">
    <source>
        <dbReference type="EMBL" id="EEZ61991.1"/>
    </source>
</evidence>
<organism evidence="1 2">
    <name type="scientific">Slackia exigua (strain ATCC 700122 / DSM 15923 / CIP 105133 / JCM 11022 / KCTC 5966 / S-7)</name>
    <dbReference type="NCBI Taxonomy" id="649764"/>
    <lineage>
        <taxon>Bacteria</taxon>
        <taxon>Bacillati</taxon>
        <taxon>Actinomycetota</taxon>
        <taxon>Coriobacteriia</taxon>
        <taxon>Eggerthellales</taxon>
        <taxon>Eggerthellaceae</taxon>
        <taxon>Slackia</taxon>
    </lineage>
</organism>
<proteinExistence type="predicted"/>
<name>D0WE53_SLAES</name>